<feature type="region of interest" description="Disordered" evidence="2">
    <location>
        <begin position="216"/>
        <end position="265"/>
    </location>
</feature>
<dbReference type="OrthoDB" id="8217413at2"/>
<sequence>MNSTTDPKAIELNDVLAARADERLVHAYDQIARADQQLARLNEQLAKLEHDAANQPSAVVGHRPPRGRPALRGFIGLLLALCVFVGAFVSQSSYGDAARLIVARWAPQLILTSSLPMEKPGFPAQPSSTAQVAAATPVLPQATASAQTAPQDVAPAAAPISPELTQLLQTMARDLTNVEQGIEQLKANQEKTAQENAKATEQLKASQEEMTRLIAKVSEQNPRPKISAPLSRPIATATRKPVPTHQSPQAGARPLAPVRLQPDDQ</sequence>
<dbReference type="AlphaFoldDB" id="A0A1M5S0W5"/>
<feature type="coiled-coil region" evidence="1">
    <location>
        <begin position="24"/>
        <end position="51"/>
    </location>
</feature>
<evidence type="ECO:0000256" key="3">
    <source>
        <dbReference type="SAM" id="Phobius"/>
    </source>
</evidence>
<evidence type="ECO:0000313" key="4">
    <source>
        <dbReference type="EMBL" id="SHH31968.1"/>
    </source>
</evidence>
<keyword evidence="3" id="KW-0472">Membrane</keyword>
<evidence type="ECO:0000256" key="1">
    <source>
        <dbReference type="SAM" id="Coils"/>
    </source>
</evidence>
<evidence type="ECO:0000313" key="5">
    <source>
        <dbReference type="Proteomes" id="UP000190675"/>
    </source>
</evidence>
<feature type="transmembrane region" description="Helical" evidence="3">
    <location>
        <begin position="70"/>
        <end position="89"/>
    </location>
</feature>
<proteinExistence type="predicted"/>
<feature type="coiled-coil region" evidence="1">
    <location>
        <begin position="168"/>
        <end position="216"/>
    </location>
</feature>
<gene>
    <name evidence="4" type="ORF">SAMN05444169_6873</name>
</gene>
<accession>A0A1M5S0W5</accession>
<keyword evidence="1" id="KW-0175">Coiled coil</keyword>
<keyword evidence="3" id="KW-0812">Transmembrane</keyword>
<organism evidence="4 5">
    <name type="scientific">Bradyrhizobium erythrophlei</name>
    <dbReference type="NCBI Taxonomy" id="1437360"/>
    <lineage>
        <taxon>Bacteria</taxon>
        <taxon>Pseudomonadati</taxon>
        <taxon>Pseudomonadota</taxon>
        <taxon>Alphaproteobacteria</taxon>
        <taxon>Hyphomicrobiales</taxon>
        <taxon>Nitrobacteraceae</taxon>
        <taxon>Bradyrhizobium</taxon>
    </lineage>
</organism>
<dbReference type="RefSeq" id="WP_079569899.1">
    <property type="nucleotide sequence ID" value="NZ_LT670818.1"/>
</dbReference>
<name>A0A1M5S0W5_9BRAD</name>
<protein>
    <submittedName>
        <fullName evidence="4">Uncharacterized protein</fullName>
    </submittedName>
</protein>
<dbReference type="Proteomes" id="UP000190675">
    <property type="component" value="Chromosome I"/>
</dbReference>
<reference evidence="4 5" key="1">
    <citation type="submission" date="2016-11" db="EMBL/GenBank/DDBJ databases">
        <authorList>
            <person name="Jaros S."/>
            <person name="Januszkiewicz K."/>
            <person name="Wedrychowicz H."/>
        </authorList>
    </citation>
    <scope>NUCLEOTIDE SEQUENCE [LARGE SCALE GENOMIC DNA]</scope>
    <source>
        <strain evidence="4 5">GAS242</strain>
    </source>
</reference>
<dbReference type="EMBL" id="LT670818">
    <property type="protein sequence ID" value="SHH31968.1"/>
    <property type="molecule type" value="Genomic_DNA"/>
</dbReference>
<keyword evidence="3" id="KW-1133">Transmembrane helix</keyword>
<evidence type="ECO:0000256" key="2">
    <source>
        <dbReference type="SAM" id="MobiDB-lite"/>
    </source>
</evidence>